<keyword evidence="1" id="KW-0175">Coiled coil</keyword>
<dbReference type="EMBL" id="CP036402">
    <property type="protein sequence ID" value="QBI21332.1"/>
    <property type="molecule type" value="Genomic_DNA"/>
</dbReference>
<keyword evidence="5" id="KW-1185">Reference proteome</keyword>
<gene>
    <name evidence="4" type="ORF">ER308_18330</name>
</gene>
<reference evidence="4 5" key="1">
    <citation type="submission" date="2019-01" db="EMBL/GenBank/DDBJ databases">
        <title>Egibacter rhizosphaerae EGI 80759T.</title>
        <authorList>
            <person name="Chen D.-D."/>
            <person name="Tian Y."/>
            <person name="Jiao J.-Y."/>
            <person name="Zhang X.-T."/>
            <person name="Zhang Y.-G."/>
            <person name="Zhang Y."/>
            <person name="Xiao M."/>
            <person name="Shu W.-S."/>
            <person name="Li W.-J."/>
        </authorList>
    </citation>
    <scope>NUCLEOTIDE SEQUENCE [LARGE SCALE GENOMIC DNA]</scope>
    <source>
        <strain evidence="4 5">EGI 80759</strain>
    </source>
</reference>
<evidence type="ECO:0000256" key="3">
    <source>
        <dbReference type="SAM" id="Phobius"/>
    </source>
</evidence>
<evidence type="ECO:0000256" key="1">
    <source>
        <dbReference type="SAM" id="Coils"/>
    </source>
</evidence>
<protein>
    <submittedName>
        <fullName evidence="4">Uncharacterized protein</fullName>
    </submittedName>
</protein>
<evidence type="ECO:0000313" key="5">
    <source>
        <dbReference type="Proteomes" id="UP000291469"/>
    </source>
</evidence>
<organism evidence="4 5">
    <name type="scientific">Egibacter rhizosphaerae</name>
    <dbReference type="NCBI Taxonomy" id="1670831"/>
    <lineage>
        <taxon>Bacteria</taxon>
        <taxon>Bacillati</taxon>
        <taxon>Actinomycetota</taxon>
        <taxon>Nitriliruptoria</taxon>
        <taxon>Egibacterales</taxon>
        <taxon>Egibacteraceae</taxon>
        <taxon>Egibacter</taxon>
    </lineage>
</organism>
<keyword evidence="3" id="KW-0472">Membrane</keyword>
<feature type="coiled-coil region" evidence="1">
    <location>
        <begin position="119"/>
        <end position="195"/>
    </location>
</feature>
<sequence>MPSRDPHEDDAGQPTGEWVEGAPSEERQDRTGTADPDVVIDLTDDALASTGPVVEHRGPGVPAGRWGARHQPVAPAAPASARPRGAWMGLVVVLALAVVVLAATALVTHQRGVSWQSRAEEATERLTAVDGARAQAEQRAAEAERVAEEEAAARRDAQAEQEQALADLDASEADVAALESRLSDTAAAKARLEDALAVNDPTLAGSGDDQLTVRLDRCLEQLDAWLAGDADGSARDAAPACDDARERLGEVTARGD</sequence>
<dbReference type="KEGG" id="erz:ER308_18330"/>
<feature type="region of interest" description="Disordered" evidence="2">
    <location>
        <begin position="1"/>
        <end position="41"/>
    </location>
</feature>
<keyword evidence="3" id="KW-0812">Transmembrane</keyword>
<proteinExistence type="predicted"/>
<dbReference type="Proteomes" id="UP000291469">
    <property type="component" value="Chromosome"/>
</dbReference>
<keyword evidence="3" id="KW-1133">Transmembrane helix</keyword>
<feature type="transmembrane region" description="Helical" evidence="3">
    <location>
        <begin position="86"/>
        <end position="108"/>
    </location>
</feature>
<dbReference type="AlphaFoldDB" id="A0A411YJL0"/>
<dbReference type="RefSeq" id="WP_131156325.1">
    <property type="nucleotide sequence ID" value="NZ_CP036402.1"/>
</dbReference>
<feature type="compositionally biased region" description="Basic and acidic residues" evidence="2">
    <location>
        <begin position="1"/>
        <end position="10"/>
    </location>
</feature>
<evidence type="ECO:0000256" key="2">
    <source>
        <dbReference type="SAM" id="MobiDB-lite"/>
    </source>
</evidence>
<accession>A0A411YJL0</accession>
<name>A0A411YJL0_9ACTN</name>
<evidence type="ECO:0000313" key="4">
    <source>
        <dbReference type="EMBL" id="QBI21332.1"/>
    </source>
</evidence>